<comment type="caution">
    <text evidence="2">The sequence shown here is derived from an EMBL/GenBank/DDBJ whole genome shotgun (WGS) entry which is preliminary data.</text>
</comment>
<keyword evidence="3" id="KW-1185">Reference proteome</keyword>
<feature type="compositionally biased region" description="Polar residues" evidence="1">
    <location>
        <begin position="70"/>
        <end position="79"/>
    </location>
</feature>
<protein>
    <submittedName>
        <fullName evidence="2">Uncharacterized protein</fullName>
    </submittedName>
</protein>
<evidence type="ECO:0000256" key="1">
    <source>
        <dbReference type="SAM" id="MobiDB-lite"/>
    </source>
</evidence>
<sequence>MVSKTGNSDFPSTPPGFPPKSVSTLGDNESPPVTPIVIGTEKRDFADKDALPPAEFINEMKGTQMRDDPPSSTSDNGELQSKDLMRSPKNKTMNGEDAAEGLERAVEDGNEISGAGNTSSQGEGTVHSRGEKPGQELEARIVKLERLIAGLKAKTLGNRVGS</sequence>
<organism evidence="2 3">
    <name type="scientific">Rhododendron griersonianum</name>
    <dbReference type="NCBI Taxonomy" id="479676"/>
    <lineage>
        <taxon>Eukaryota</taxon>
        <taxon>Viridiplantae</taxon>
        <taxon>Streptophyta</taxon>
        <taxon>Embryophyta</taxon>
        <taxon>Tracheophyta</taxon>
        <taxon>Spermatophyta</taxon>
        <taxon>Magnoliopsida</taxon>
        <taxon>eudicotyledons</taxon>
        <taxon>Gunneridae</taxon>
        <taxon>Pentapetalae</taxon>
        <taxon>asterids</taxon>
        <taxon>Ericales</taxon>
        <taxon>Ericaceae</taxon>
        <taxon>Ericoideae</taxon>
        <taxon>Rhodoreae</taxon>
        <taxon>Rhododendron</taxon>
    </lineage>
</organism>
<accession>A0AAV6IT86</accession>
<gene>
    <name evidence="2" type="ORF">RHGRI_025614</name>
</gene>
<evidence type="ECO:0000313" key="3">
    <source>
        <dbReference type="Proteomes" id="UP000823749"/>
    </source>
</evidence>
<feature type="region of interest" description="Disordered" evidence="1">
    <location>
        <begin position="1"/>
        <end position="137"/>
    </location>
</feature>
<dbReference type="AlphaFoldDB" id="A0AAV6IT86"/>
<dbReference type="EMBL" id="JACTNZ010000009">
    <property type="protein sequence ID" value="KAG5530702.1"/>
    <property type="molecule type" value="Genomic_DNA"/>
</dbReference>
<evidence type="ECO:0000313" key="2">
    <source>
        <dbReference type="EMBL" id="KAG5530702.1"/>
    </source>
</evidence>
<feature type="compositionally biased region" description="Basic and acidic residues" evidence="1">
    <location>
        <begin position="126"/>
        <end position="137"/>
    </location>
</feature>
<reference evidence="2" key="1">
    <citation type="submission" date="2020-08" db="EMBL/GenBank/DDBJ databases">
        <title>Plant Genome Project.</title>
        <authorList>
            <person name="Zhang R.-G."/>
        </authorList>
    </citation>
    <scope>NUCLEOTIDE SEQUENCE</scope>
    <source>
        <strain evidence="2">WSP0</strain>
        <tissue evidence="2">Leaf</tissue>
    </source>
</reference>
<feature type="compositionally biased region" description="Basic and acidic residues" evidence="1">
    <location>
        <begin position="40"/>
        <end position="50"/>
    </location>
</feature>
<dbReference type="Proteomes" id="UP000823749">
    <property type="component" value="Chromosome 9"/>
</dbReference>
<name>A0AAV6IT86_9ERIC</name>
<proteinExistence type="predicted"/>
<feature type="compositionally biased region" description="Polar residues" evidence="1">
    <location>
        <begin position="1"/>
        <end position="11"/>
    </location>
</feature>